<evidence type="ECO:0000256" key="5">
    <source>
        <dbReference type="SAM" id="SignalP"/>
    </source>
</evidence>
<feature type="chain" id="PRO_5012591330" evidence="5">
    <location>
        <begin position="20"/>
        <end position="130"/>
    </location>
</feature>
<evidence type="ECO:0000256" key="2">
    <source>
        <dbReference type="ARBA" id="ARBA00022723"/>
    </source>
</evidence>
<dbReference type="GO" id="GO:0046872">
    <property type="term" value="F:metal ion binding"/>
    <property type="evidence" value="ECO:0007669"/>
    <property type="project" value="UniProtKB-KW"/>
</dbReference>
<keyword evidence="8" id="KW-1185">Reference proteome</keyword>
<dbReference type="RefSeq" id="WP_076529515.1">
    <property type="nucleotide sequence ID" value="NZ_BMEH01000002.1"/>
</dbReference>
<dbReference type="GO" id="GO:0009055">
    <property type="term" value="F:electron transfer activity"/>
    <property type="evidence" value="ECO:0007669"/>
    <property type="project" value="InterPro"/>
</dbReference>
<keyword evidence="5" id="KW-0732">Signal</keyword>
<keyword evidence="2 4" id="KW-0479">Metal-binding</keyword>
<dbReference type="Pfam" id="PF00034">
    <property type="entry name" value="Cytochrom_C"/>
    <property type="match status" value="1"/>
</dbReference>
<organism evidence="7 8">
    <name type="scientific">Gemmobacter megaterium</name>
    <dbReference type="NCBI Taxonomy" id="1086013"/>
    <lineage>
        <taxon>Bacteria</taxon>
        <taxon>Pseudomonadati</taxon>
        <taxon>Pseudomonadota</taxon>
        <taxon>Alphaproteobacteria</taxon>
        <taxon>Rhodobacterales</taxon>
        <taxon>Paracoccaceae</taxon>
        <taxon>Gemmobacter</taxon>
    </lineage>
</organism>
<feature type="domain" description="Cytochrome c" evidence="6">
    <location>
        <begin position="20"/>
        <end position="128"/>
    </location>
</feature>
<dbReference type="InterPro" id="IPR036909">
    <property type="entry name" value="Cyt_c-like_dom_sf"/>
</dbReference>
<evidence type="ECO:0000259" key="6">
    <source>
        <dbReference type="PROSITE" id="PS51007"/>
    </source>
</evidence>
<accession>A0A1N7M0I6</accession>
<dbReference type="OrthoDB" id="335174at2"/>
<dbReference type="GO" id="GO:0020037">
    <property type="term" value="F:heme binding"/>
    <property type="evidence" value="ECO:0007669"/>
    <property type="project" value="InterPro"/>
</dbReference>
<gene>
    <name evidence="7" type="ORF">SAMN05421774_102315</name>
</gene>
<proteinExistence type="predicted"/>
<dbReference type="STRING" id="1086013.SAMN05421774_102315"/>
<keyword evidence="1 4" id="KW-0349">Heme</keyword>
<dbReference type="InterPro" id="IPR009056">
    <property type="entry name" value="Cyt_c-like_dom"/>
</dbReference>
<dbReference type="PROSITE" id="PS51007">
    <property type="entry name" value="CYTC"/>
    <property type="match status" value="1"/>
</dbReference>
<evidence type="ECO:0000256" key="1">
    <source>
        <dbReference type="ARBA" id="ARBA00022617"/>
    </source>
</evidence>
<evidence type="ECO:0000313" key="7">
    <source>
        <dbReference type="EMBL" id="SIS79572.1"/>
    </source>
</evidence>
<evidence type="ECO:0000256" key="3">
    <source>
        <dbReference type="ARBA" id="ARBA00023004"/>
    </source>
</evidence>
<dbReference type="EMBL" id="FTOT01000002">
    <property type="protein sequence ID" value="SIS79572.1"/>
    <property type="molecule type" value="Genomic_DNA"/>
</dbReference>
<reference evidence="7 8" key="1">
    <citation type="submission" date="2017-01" db="EMBL/GenBank/DDBJ databases">
        <authorList>
            <person name="Mah S.A."/>
            <person name="Swanson W.J."/>
            <person name="Moy G.W."/>
            <person name="Vacquier V.D."/>
        </authorList>
    </citation>
    <scope>NUCLEOTIDE SEQUENCE [LARGE SCALE GENOMIC DNA]</scope>
    <source>
        <strain evidence="7 8">DSM 26375</strain>
    </source>
</reference>
<evidence type="ECO:0000256" key="4">
    <source>
        <dbReference type="PROSITE-ProRule" id="PRU00433"/>
    </source>
</evidence>
<sequence>MRLMLPAVLALLSALPVQAQDATRGAAIFARHCAACHGAEADGQGPMAAILTLPPTDLTRLSAGGAFPTIRVVMRIDGRDALVAHGSPMPLFGQLYERQDVTITTQDGTPVVTSAEIADLLAHLERLQRP</sequence>
<dbReference type="SUPFAM" id="SSF46626">
    <property type="entry name" value="Cytochrome c"/>
    <property type="match status" value="1"/>
</dbReference>
<feature type="signal peptide" evidence="5">
    <location>
        <begin position="1"/>
        <end position="19"/>
    </location>
</feature>
<dbReference type="Proteomes" id="UP000186141">
    <property type="component" value="Unassembled WGS sequence"/>
</dbReference>
<evidence type="ECO:0000313" key="8">
    <source>
        <dbReference type="Proteomes" id="UP000186141"/>
    </source>
</evidence>
<name>A0A1N7M0I6_9RHOB</name>
<protein>
    <submittedName>
        <fullName evidence="7">Cytochrome c</fullName>
    </submittedName>
</protein>
<keyword evidence="3 4" id="KW-0408">Iron</keyword>
<dbReference type="AlphaFoldDB" id="A0A1N7M0I6"/>
<dbReference type="Gene3D" id="1.10.760.10">
    <property type="entry name" value="Cytochrome c-like domain"/>
    <property type="match status" value="1"/>
</dbReference>